<comment type="subcellular location">
    <subcellularLocation>
        <location evidence="6">Cytoplasm</location>
    </subcellularLocation>
</comment>
<protein>
    <recommendedName>
        <fullName evidence="6">Endonuclease NucS</fullName>
        <ecNumber evidence="6">3.1.-.-</ecNumber>
    </recommendedName>
</protein>
<evidence type="ECO:0000256" key="6">
    <source>
        <dbReference type="HAMAP-Rule" id="MF_00722"/>
    </source>
</evidence>
<sequence length="250" mass="28588">MKCKVSENPSIKEAYRLIEDGIRKRALVVILACCSASYEGRARSRLDAGERLIVIKPDGTFMVHQDRKVDPVNWQPPKSRSRAYIKRGSLYLESIRRDPEERLEVEIHEAHLVSYYLARDVHDLMVAGHENDMGDMIIMHPQLIEKGFRPVAREYAVASGFIDILGKDENGSLMIIELKSRKAGVSAVKQLKRYVDEFREDRVGVRGVLVAPSITHDAMEMLEEEGLEFREIEPPRELRSNRGVTLDNFL</sequence>
<keyword evidence="10" id="KW-1185">Reference proteome</keyword>
<evidence type="ECO:0000313" key="9">
    <source>
        <dbReference type="EMBL" id="REE24631.1"/>
    </source>
</evidence>
<dbReference type="PANTHER" id="PTHR38814:SF1">
    <property type="entry name" value="ENDONUCLEASE NUCS"/>
    <property type="match status" value="1"/>
</dbReference>
<feature type="domain" description="Endonuclease NucS C-terminal" evidence="7">
    <location>
        <begin position="129"/>
        <end position="249"/>
    </location>
</feature>
<keyword evidence="5 6" id="KW-0238">DNA-binding</keyword>
<dbReference type="AlphaFoldDB" id="A0A371NA90"/>
<keyword evidence="1 6" id="KW-0963">Cytoplasm</keyword>
<dbReference type="InterPro" id="IPR048302">
    <property type="entry name" value="NucS_N"/>
</dbReference>
<accession>A0A371NA90</accession>
<keyword evidence="3 6" id="KW-0255">Endonuclease</keyword>
<dbReference type="InterPro" id="IPR049173">
    <property type="entry name" value="NucS_N_sf"/>
</dbReference>
<keyword evidence="2 6" id="KW-0540">Nuclease</keyword>
<dbReference type="GO" id="GO:0003677">
    <property type="term" value="F:DNA binding"/>
    <property type="evidence" value="ECO:0007669"/>
    <property type="project" value="UniProtKB-KW"/>
</dbReference>
<gene>
    <name evidence="6" type="primary">nucS</name>
    <name evidence="9" type="ORF">C7452_1739</name>
</gene>
<dbReference type="Proteomes" id="UP000256864">
    <property type="component" value="Unassembled WGS sequence"/>
</dbReference>
<evidence type="ECO:0000313" key="10">
    <source>
        <dbReference type="Proteomes" id="UP000256864"/>
    </source>
</evidence>
<dbReference type="InterPro" id="IPR048301">
    <property type="entry name" value="NucS_C"/>
</dbReference>
<dbReference type="PANTHER" id="PTHR38814">
    <property type="entry name" value="ENDONUCLEASE NUCS"/>
    <property type="match status" value="1"/>
</dbReference>
<dbReference type="EMBL" id="QREL01000004">
    <property type="protein sequence ID" value="REE24631.1"/>
    <property type="molecule type" value="Genomic_DNA"/>
</dbReference>
<organism evidence="9 10">
    <name type="scientific">Methanothermobacter defluvii</name>
    <dbReference type="NCBI Taxonomy" id="49339"/>
    <lineage>
        <taxon>Archaea</taxon>
        <taxon>Methanobacteriati</taxon>
        <taxon>Methanobacteriota</taxon>
        <taxon>Methanomada group</taxon>
        <taxon>Methanobacteria</taxon>
        <taxon>Methanobacteriales</taxon>
        <taxon>Methanobacteriaceae</taxon>
        <taxon>Methanothermobacter</taxon>
    </lineage>
</organism>
<dbReference type="Pfam" id="PF01939">
    <property type="entry name" value="NucS_C"/>
    <property type="match status" value="1"/>
</dbReference>
<dbReference type="InterPro" id="IPR002793">
    <property type="entry name" value="Endonuclease_NucS"/>
</dbReference>
<evidence type="ECO:0000259" key="7">
    <source>
        <dbReference type="Pfam" id="PF01939"/>
    </source>
</evidence>
<dbReference type="CDD" id="cd22341">
    <property type="entry name" value="NucS-like"/>
    <property type="match status" value="1"/>
</dbReference>
<feature type="domain" description="Endonuclease NucS N-terminal PH-like" evidence="8">
    <location>
        <begin position="24"/>
        <end position="123"/>
    </location>
</feature>
<evidence type="ECO:0000256" key="2">
    <source>
        <dbReference type="ARBA" id="ARBA00022722"/>
    </source>
</evidence>
<dbReference type="InterPro" id="IPR011856">
    <property type="entry name" value="tRNA_endonuc-like_dom_sf"/>
</dbReference>
<dbReference type="GO" id="GO:0005737">
    <property type="term" value="C:cytoplasm"/>
    <property type="evidence" value="ECO:0007669"/>
    <property type="project" value="UniProtKB-SubCell"/>
</dbReference>
<dbReference type="GO" id="GO:0000014">
    <property type="term" value="F:single-stranded DNA endodeoxyribonuclease activity"/>
    <property type="evidence" value="ECO:0007669"/>
    <property type="project" value="UniProtKB-UniRule"/>
</dbReference>
<evidence type="ECO:0000256" key="1">
    <source>
        <dbReference type="ARBA" id="ARBA00022490"/>
    </source>
</evidence>
<reference evidence="9 10" key="1">
    <citation type="submission" date="2018-07" db="EMBL/GenBank/DDBJ databases">
        <title>Genomic Encyclopedia of Type Strains, Phase IV (KMG-IV): sequencing the most valuable type-strain genomes for metagenomic binning, comparative biology and taxonomic classification.</title>
        <authorList>
            <person name="Goeker M."/>
        </authorList>
    </citation>
    <scope>NUCLEOTIDE SEQUENCE [LARGE SCALE GENOMIC DNA]</scope>
    <source>
        <strain evidence="9 10">DSM 7466</strain>
    </source>
</reference>
<dbReference type="HAMAP" id="MF_00722">
    <property type="entry name" value="NucS"/>
    <property type="match status" value="1"/>
</dbReference>
<proteinExistence type="inferred from homology"/>
<evidence type="ECO:0000256" key="3">
    <source>
        <dbReference type="ARBA" id="ARBA00022759"/>
    </source>
</evidence>
<dbReference type="NCBIfam" id="NF003270">
    <property type="entry name" value="PRK04247.1"/>
    <property type="match status" value="1"/>
</dbReference>
<name>A0A371NA90_9EURY</name>
<evidence type="ECO:0000256" key="5">
    <source>
        <dbReference type="ARBA" id="ARBA00023125"/>
    </source>
</evidence>
<evidence type="ECO:0000256" key="4">
    <source>
        <dbReference type="ARBA" id="ARBA00022801"/>
    </source>
</evidence>
<dbReference type="Gene3D" id="2.70.180.20">
    <property type="match status" value="1"/>
</dbReference>
<dbReference type="RefSeq" id="WP_115892856.1">
    <property type="nucleotide sequence ID" value="NZ_QREL01000004.1"/>
</dbReference>
<comment type="function">
    <text evidence="6">Cleaves both 3' and 5' ssDNA extremities of branched DNA structures.</text>
</comment>
<comment type="caution">
    <text evidence="9">The sequence shown here is derived from an EMBL/GenBank/DDBJ whole genome shotgun (WGS) entry which is preliminary data.</text>
</comment>
<evidence type="ECO:0000259" key="8">
    <source>
        <dbReference type="Pfam" id="PF21003"/>
    </source>
</evidence>
<comment type="similarity">
    <text evidence="6">Belongs to the NucS endonuclease family.</text>
</comment>
<dbReference type="EC" id="3.1.-.-" evidence="6"/>
<dbReference type="GeneID" id="77404202"/>
<dbReference type="Pfam" id="PF21003">
    <property type="entry name" value="NucS_N"/>
    <property type="match status" value="1"/>
</dbReference>
<keyword evidence="4 6" id="KW-0378">Hydrolase</keyword>
<dbReference type="Gene3D" id="3.40.1350.10">
    <property type="match status" value="1"/>
</dbReference>